<gene>
    <name evidence="4" type="ORF">K8V01_08700</name>
</gene>
<reference evidence="4" key="1">
    <citation type="journal article" date="2021" name="PeerJ">
        <title>Extensive microbial diversity within the chicken gut microbiome revealed by metagenomics and culture.</title>
        <authorList>
            <person name="Gilroy R."/>
            <person name="Ravi A."/>
            <person name="Getino M."/>
            <person name="Pursley I."/>
            <person name="Horton D.L."/>
            <person name="Alikhan N.F."/>
            <person name="Baker D."/>
            <person name="Gharbi K."/>
            <person name="Hall N."/>
            <person name="Watson M."/>
            <person name="Adriaenssens E.M."/>
            <person name="Foster-Nyarko E."/>
            <person name="Jarju S."/>
            <person name="Secka A."/>
            <person name="Antonio M."/>
            <person name="Oren A."/>
            <person name="Chaudhuri R.R."/>
            <person name="La Ragione R."/>
            <person name="Hildebrand F."/>
            <person name="Pallen M.J."/>
        </authorList>
    </citation>
    <scope>NUCLEOTIDE SEQUENCE</scope>
    <source>
        <strain evidence="4">CHK179-5677</strain>
    </source>
</reference>
<proteinExistence type="inferred from homology"/>
<dbReference type="EMBL" id="DYUC01000086">
    <property type="protein sequence ID" value="HJG87084.1"/>
    <property type="molecule type" value="Genomic_DNA"/>
</dbReference>
<name>A0A921STC9_9FIRM</name>
<evidence type="ECO:0000259" key="3">
    <source>
        <dbReference type="Pfam" id="PF00857"/>
    </source>
</evidence>
<keyword evidence="2 4" id="KW-0378">Hydrolase</keyword>
<dbReference type="InterPro" id="IPR050272">
    <property type="entry name" value="Isochorismatase-like_hydrls"/>
</dbReference>
<evidence type="ECO:0000313" key="4">
    <source>
        <dbReference type="EMBL" id="HJG87084.1"/>
    </source>
</evidence>
<organism evidence="4 5">
    <name type="scientific">Pseudoflavonifractor capillosus</name>
    <dbReference type="NCBI Taxonomy" id="106588"/>
    <lineage>
        <taxon>Bacteria</taxon>
        <taxon>Bacillati</taxon>
        <taxon>Bacillota</taxon>
        <taxon>Clostridia</taxon>
        <taxon>Eubacteriales</taxon>
        <taxon>Oscillospiraceae</taxon>
        <taxon>Pseudoflavonifractor</taxon>
    </lineage>
</organism>
<dbReference type="PANTHER" id="PTHR43540:SF10">
    <property type="entry name" value="ISOCHORISMATASE"/>
    <property type="match status" value="1"/>
</dbReference>
<feature type="domain" description="Isochorismatase-like" evidence="3">
    <location>
        <begin position="4"/>
        <end position="174"/>
    </location>
</feature>
<dbReference type="AlphaFoldDB" id="A0A921STC9"/>
<dbReference type="RefSeq" id="WP_295368506.1">
    <property type="nucleotide sequence ID" value="NZ_DYUC01000086.1"/>
</dbReference>
<dbReference type="Proteomes" id="UP000760668">
    <property type="component" value="Unassembled WGS sequence"/>
</dbReference>
<dbReference type="PANTHER" id="PTHR43540">
    <property type="entry name" value="PEROXYUREIDOACRYLATE/UREIDOACRYLATE AMIDOHYDROLASE-RELATED"/>
    <property type="match status" value="1"/>
</dbReference>
<comment type="caution">
    <text evidence="4">The sequence shown here is derived from an EMBL/GenBank/DDBJ whole genome shotgun (WGS) entry which is preliminary data.</text>
</comment>
<accession>A0A921STC9</accession>
<dbReference type="GO" id="GO:0016787">
    <property type="term" value="F:hydrolase activity"/>
    <property type="evidence" value="ECO:0007669"/>
    <property type="project" value="UniProtKB-KW"/>
</dbReference>
<evidence type="ECO:0000256" key="2">
    <source>
        <dbReference type="ARBA" id="ARBA00022801"/>
    </source>
</evidence>
<comment type="similarity">
    <text evidence="1">Belongs to the isochorismatase family.</text>
</comment>
<dbReference type="Pfam" id="PF00857">
    <property type="entry name" value="Isochorismatase"/>
    <property type="match status" value="1"/>
</dbReference>
<dbReference type="SUPFAM" id="SSF52499">
    <property type="entry name" value="Isochorismatase-like hydrolases"/>
    <property type="match status" value="1"/>
</dbReference>
<sequence>MKKLLIVVDYQKDFVDGSLGFSGAELLDAPIAAKIAAYRAAGDDVVFTFDSHAPDYLNTQEGRRLPAVHCVRGSEGWALYGETAKAAHEDDRRFEKPTFPSLALGEWLKGQDYGQIELVGLVSNICVLSNAVIAKAALPEAEIVVDASCTASFDPALHEKCLDVLEGLQVTVTNRA</sequence>
<dbReference type="InterPro" id="IPR036380">
    <property type="entry name" value="Isochorismatase-like_sf"/>
</dbReference>
<dbReference type="CDD" id="cd00431">
    <property type="entry name" value="cysteine_hydrolases"/>
    <property type="match status" value="1"/>
</dbReference>
<dbReference type="Gene3D" id="3.40.50.850">
    <property type="entry name" value="Isochorismatase-like"/>
    <property type="match status" value="1"/>
</dbReference>
<reference evidence="4" key="2">
    <citation type="submission" date="2021-09" db="EMBL/GenBank/DDBJ databases">
        <authorList>
            <person name="Gilroy R."/>
        </authorList>
    </citation>
    <scope>NUCLEOTIDE SEQUENCE</scope>
    <source>
        <strain evidence="4">CHK179-5677</strain>
    </source>
</reference>
<dbReference type="InterPro" id="IPR000868">
    <property type="entry name" value="Isochorismatase-like_dom"/>
</dbReference>
<evidence type="ECO:0000313" key="5">
    <source>
        <dbReference type="Proteomes" id="UP000760668"/>
    </source>
</evidence>
<protein>
    <submittedName>
        <fullName evidence="4">Cysteine hydrolase</fullName>
    </submittedName>
</protein>
<evidence type="ECO:0000256" key="1">
    <source>
        <dbReference type="ARBA" id="ARBA00006336"/>
    </source>
</evidence>